<feature type="compositionally biased region" description="Low complexity" evidence="2">
    <location>
        <begin position="33"/>
        <end position="50"/>
    </location>
</feature>
<feature type="compositionally biased region" description="Acidic residues" evidence="2">
    <location>
        <begin position="76"/>
        <end position="87"/>
    </location>
</feature>
<dbReference type="OrthoDB" id="9991317at2759"/>
<feature type="compositionally biased region" description="Basic residues" evidence="2">
    <location>
        <begin position="192"/>
        <end position="209"/>
    </location>
</feature>
<feature type="compositionally biased region" description="Basic and acidic residues" evidence="2">
    <location>
        <begin position="51"/>
        <end position="61"/>
    </location>
</feature>
<dbReference type="Proteomes" id="UP000007305">
    <property type="component" value="Chromosome 4"/>
</dbReference>
<dbReference type="OMA" id="SSPNMKF"/>
<dbReference type="Pfam" id="PF14559">
    <property type="entry name" value="TPR_19"/>
    <property type="match status" value="1"/>
</dbReference>
<dbReference type="SMR" id="A0A1D6PU88"/>
<dbReference type="ExpressionAtlas" id="A0A1D6PU88">
    <property type="expression patterns" value="baseline and differential"/>
</dbReference>
<dbReference type="Gene3D" id="1.25.40.10">
    <property type="entry name" value="Tetratricopeptide repeat domain"/>
    <property type="match status" value="3"/>
</dbReference>
<feature type="repeat" description="TPR" evidence="1">
    <location>
        <begin position="250"/>
        <end position="283"/>
    </location>
</feature>
<dbReference type="EMBL" id="CM000780">
    <property type="protein sequence ID" value="AQK50191.1"/>
    <property type="molecule type" value="Genomic_DNA"/>
</dbReference>
<dbReference type="GO" id="GO:0006383">
    <property type="term" value="P:transcription by RNA polymerase III"/>
    <property type="evidence" value="ECO:0000318"/>
    <property type="project" value="GO_Central"/>
</dbReference>
<feature type="compositionally biased region" description="Low complexity" evidence="2">
    <location>
        <begin position="7"/>
        <end position="19"/>
    </location>
</feature>
<reference evidence="4" key="4">
    <citation type="submission" date="2021-05" db="UniProtKB">
        <authorList>
            <consortium name="EnsemblPlants"/>
        </authorList>
    </citation>
    <scope>IDENTIFICATION</scope>
    <source>
        <strain evidence="4">cv. B73</strain>
    </source>
</reference>
<keyword evidence="5" id="KW-1185">Reference proteome</keyword>
<evidence type="ECO:0000256" key="2">
    <source>
        <dbReference type="SAM" id="MobiDB-lite"/>
    </source>
</evidence>
<accession>A0A1D6PU88</accession>
<protein>
    <submittedName>
        <fullName evidence="3">Tetratricopeptide repeat (TPR)-containing protein</fullName>
    </submittedName>
</protein>
<evidence type="ECO:0000313" key="3">
    <source>
        <dbReference type="EMBL" id="AQK50205.1"/>
    </source>
</evidence>
<sequence>MGKSSKKAAAVAAAPAAVPKGKKREAEDEIEMAVSAKKQKAAPPAKAVPTSKKDAKEDAKSKKQPPPKKAENSSSDSEEDPESEEENFYNLIESGRADGDEEFDEDEEDGFEFGDADEAMQCVVMAESSTTAAALRAHTQDYEALAAHKRKALAEEQPQREEGPKRPRPDQLSEAEAATMFDQLMEGFGLRRKRRSKDGKRRGRKKGTKNKGSAEVIKKLGDATLLFAEEKFNEAIPILHEIVRIAPNLSDSYYLLGSIYSEIGELDKAINFLMLAAYVSPKDASLWKKLIPLAKKKGDASLARHCILKAMNADPEDVDLKYLCGYMYHNLCEYQKAAEIYEQIVRIYPANSAVRKVAAQMYRECGQIDNAINLLKDYADTQTFNIDWSVLDLLISLYLRNNVFSEALKQIKRAQLHLGSQQKLPVQLQAKEVICHAYCGDMKHAEIFLRDVRLEPSKENIDVLKELASNLEKMGRYEYAVKFYLLIENVATQNDGGLCFDHKEMGSWYVKAAQCYMILGDKKNAIPYFYKALQSMKDNIGIRLTLSSLLIDDDKTDEAATLLSPPKIPELQSANTPDQQKPWWCDGKVKMALAKLYYNKGNLEDFVDTIFHPILETLNVEYANRKVKSMRKLPNIVLHERVKVLGEQRPDSVFQGLRPIASPDELQKANRAKKLIEKRTAANEELKHDYLPRTKQVPPVPGLLTNVEHHQLVLNLCRTLALLQRYWDALQIINRTLKLGNDALTGDKKEELRSLGAQIAYRAPDPSHGFKYVRYVVQQHPYSLAAWNSYYKVVSRIEDRFPHHFKYLLRTREANPDCVPPIIISGHRFTAISQHQSAARDYLEAYKLDPENPLINLCVGTALISLALGFRLQNKNQCIVQAFAFLYRYLRLCDNSQEASYNIARAYHHIGLNTLAAVYYDKALSTEEKDHPIPKLPYEAGSRAPEDLRPGYCDVRREAAFNLHLIYMKSGATDLARRILKTYCTV</sequence>
<evidence type="ECO:0000256" key="1">
    <source>
        <dbReference type="PROSITE-ProRule" id="PRU00339"/>
    </source>
</evidence>
<dbReference type="SUPFAM" id="SSF48452">
    <property type="entry name" value="TPR-like"/>
    <property type="match status" value="2"/>
</dbReference>
<gene>
    <name evidence="4" type="primary">LOC103652996</name>
    <name evidence="3" type="ORF">ZEAMMB73_Zm00001d049379</name>
</gene>
<dbReference type="Pfam" id="PF13432">
    <property type="entry name" value="TPR_16"/>
    <property type="match status" value="1"/>
</dbReference>
<feature type="region of interest" description="Disordered" evidence="2">
    <location>
        <begin position="152"/>
        <end position="172"/>
    </location>
</feature>
<dbReference type="PANTHER" id="PTHR23082:SF0">
    <property type="entry name" value="GENERAL TRANSCRIPTION FACTOR 3C POLYPEPTIDE 3"/>
    <property type="match status" value="1"/>
</dbReference>
<reference evidence="5" key="1">
    <citation type="journal article" date="2009" name="Science">
        <title>The B73 maize genome: complexity, diversity, and dynamics.</title>
        <authorList>
            <person name="Schnable P.S."/>
            <person name="Ware D."/>
            <person name="Fulton R.S."/>
            <person name="Stein J.C."/>
            <person name="Wei F."/>
            <person name="Pasternak S."/>
            <person name="Liang C."/>
            <person name="Zhang J."/>
            <person name="Fulton L."/>
            <person name="Graves T.A."/>
            <person name="Minx P."/>
            <person name="Reily A.D."/>
            <person name="Courtney L."/>
            <person name="Kruchowski S.S."/>
            <person name="Tomlinson C."/>
            <person name="Strong C."/>
            <person name="Delehaunty K."/>
            <person name="Fronick C."/>
            <person name="Courtney B."/>
            <person name="Rock S.M."/>
            <person name="Belter E."/>
            <person name="Du F."/>
            <person name="Kim K."/>
            <person name="Abbott R.M."/>
            <person name="Cotton M."/>
            <person name="Levy A."/>
            <person name="Marchetto P."/>
            <person name="Ochoa K."/>
            <person name="Jackson S.M."/>
            <person name="Gillam B."/>
            <person name="Chen W."/>
            <person name="Yan L."/>
            <person name="Higginbotham J."/>
            <person name="Cardenas M."/>
            <person name="Waligorski J."/>
            <person name="Applebaum E."/>
            <person name="Phelps L."/>
            <person name="Falcone J."/>
            <person name="Kanchi K."/>
            <person name="Thane T."/>
            <person name="Scimone A."/>
            <person name="Thane N."/>
            <person name="Henke J."/>
            <person name="Wang T."/>
            <person name="Ruppert J."/>
            <person name="Shah N."/>
            <person name="Rotter K."/>
            <person name="Hodges J."/>
            <person name="Ingenthron E."/>
            <person name="Cordes M."/>
            <person name="Kohlberg S."/>
            <person name="Sgro J."/>
            <person name="Delgado B."/>
            <person name="Mead K."/>
            <person name="Chinwalla A."/>
            <person name="Leonard S."/>
            <person name="Crouse K."/>
            <person name="Collura K."/>
            <person name="Kudrna D."/>
            <person name="Currie J."/>
            <person name="He R."/>
            <person name="Angelova A."/>
            <person name="Rajasekar S."/>
            <person name="Mueller T."/>
            <person name="Lomeli R."/>
            <person name="Scara G."/>
            <person name="Ko A."/>
            <person name="Delaney K."/>
            <person name="Wissotski M."/>
            <person name="Lopez G."/>
            <person name="Campos D."/>
            <person name="Braidotti M."/>
            <person name="Ashley E."/>
            <person name="Golser W."/>
            <person name="Kim H."/>
            <person name="Lee S."/>
            <person name="Lin J."/>
            <person name="Dujmic Z."/>
            <person name="Kim W."/>
            <person name="Talag J."/>
            <person name="Zuccolo A."/>
            <person name="Fan C."/>
            <person name="Sebastian A."/>
            <person name="Kramer M."/>
            <person name="Spiegel L."/>
            <person name="Nascimento L."/>
            <person name="Zutavern T."/>
            <person name="Miller B."/>
            <person name="Ambroise C."/>
            <person name="Muller S."/>
            <person name="Spooner W."/>
            <person name="Narechania A."/>
            <person name="Ren L."/>
            <person name="Wei S."/>
            <person name="Kumari S."/>
            <person name="Faga B."/>
            <person name="Levy M.J."/>
            <person name="McMahan L."/>
            <person name="Van Buren P."/>
            <person name="Vaughn M.W."/>
            <person name="Ying K."/>
            <person name="Yeh C.-T."/>
            <person name="Emrich S.J."/>
            <person name="Jia Y."/>
            <person name="Kalyanaraman A."/>
            <person name="Hsia A.-P."/>
            <person name="Barbazuk W.B."/>
            <person name="Baucom R.S."/>
            <person name="Brutnell T.P."/>
            <person name="Carpita N.C."/>
            <person name="Chaparro C."/>
            <person name="Chia J.-M."/>
            <person name="Deragon J.-M."/>
            <person name="Estill J.C."/>
            <person name="Fu Y."/>
            <person name="Jeddeloh J.A."/>
            <person name="Han Y."/>
            <person name="Lee H."/>
            <person name="Li P."/>
            <person name="Lisch D.R."/>
            <person name="Liu S."/>
            <person name="Liu Z."/>
            <person name="Nagel D.H."/>
            <person name="McCann M.C."/>
            <person name="SanMiguel P."/>
            <person name="Myers A.M."/>
            <person name="Nettleton D."/>
            <person name="Nguyen J."/>
            <person name="Penning B.W."/>
            <person name="Ponnala L."/>
            <person name="Schneider K.L."/>
            <person name="Schwartz D.C."/>
            <person name="Sharma A."/>
            <person name="Soderlund C."/>
            <person name="Springer N.M."/>
            <person name="Sun Q."/>
            <person name="Wang H."/>
            <person name="Waterman M."/>
            <person name="Westerman R."/>
            <person name="Wolfgruber T.K."/>
            <person name="Yang L."/>
            <person name="Yu Y."/>
            <person name="Zhang L."/>
            <person name="Zhou S."/>
            <person name="Zhu Q."/>
            <person name="Bennetzen J.L."/>
            <person name="Dawe R.K."/>
            <person name="Jiang J."/>
            <person name="Jiang N."/>
            <person name="Presting G.G."/>
            <person name="Wessler S.R."/>
            <person name="Aluru S."/>
            <person name="Martienssen R.A."/>
            <person name="Clifton S.W."/>
            <person name="McCombie W.R."/>
            <person name="Wing R.A."/>
            <person name="Wilson R.K."/>
        </authorList>
    </citation>
    <scope>NUCLEOTIDE SEQUENCE [LARGE SCALE GENOMIC DNA]</scope>
    <source>
        <strain evidence="5">cv. B73</strain>
    </source>
</reference>
<dbReference type="GO" id="GO:0000127">
    <property type="term" value="C:transcription factor TFIIIC complex"/>
    <property type="evidence" value="ECO:0000318"/>
    <property type="project" value="GO_Central"/>
</dbReference>
<dbReference type="InterPro" id="IPR011990">
    <property type="entry name" value="TPR-like_helical_dom_sf"/>
</dbReference>
<dbReference type="EnsemblPlants" id="Zm00001eb171180_T002">
    <property type="protein sequence ID" value="Zm00001eb171180_P002"/>
    <property type="gene ID" value="Zm00001eb171180"/>
</dbReference>
<feature type="region of interest" description="Disordered" evidence="2">
    <location>
        <begin position="1"/>
        <end position="113"/>
    </location>
</feature>
<feature type="region of interest" description="Disordered" evidence="2">
    <location>
        <begin position="192"/>
        <end position="213"/>
    </location>
</feature>
<keyword evidence="6" id="KW-1267">Proteomics identification</keyword>
<proteinExistence type="evidence at protein level"/>
<dbReference type="Gramene" id="Zm00001eb171180_T002">
    <property type="protein sequence ID" value="Zm00001eb171180_P002"/>
    <property type="gene ID" value="Zm00001eb171180"/>
</dbReference>
<dbReference type="PROSITE" id="PS50005">
    <property type="entry name" value="TPR"/>
    <property type="match status" value="2"/>
</dbReference>
<dbReference type="InterPro" id="IPR039340">
    <property type="entry name" value="Tfc4/TFIIIC-102/Sfc4"/>
</dbReference>
<dbReference type="KEGG" id="zma:103652996"/>
<feature type="compositionally biased region" description="Basic and acidic residues" evidence="2">
    <location>
        <begin position="152"/>
        <end position="171"/>
    </location>
</feature>
<dbReference type="FunFam" id="1.25.40.10:FF:000413">
    <property type="entry name" value="General transcription factor 3C polypeptide 3"/>
    <property type="match status" value="1"/>
</dbReference>
<dbReference type="IntAct" id="A0A1D6PU88">
    <property type="interactions" value="80"/>
</dbReference>
<dbReference type="EMBL" id="CM000780">
    <property type="protein sequence ID" value="AQK50205.1"/>
    <property type="molecule type" value="Genomic_DNA"/>
</dbReference>
<dbReference type="Pfam" id="PF13181">
    <property type="entry name" value="TPR_8"/>
    <property type="match status" value="1"/>
</dbReference>
<feature type="compositionally biased region" description="Acidic residues" evidence="2">
    <location>
        <begin position="99"/>
        <end position="113"/>
    </location>
</feature>
<dbReference type="eggNOG" id="KOG2076">
    <property type="taxonomic scope" value="Eukaryota"/>
</dbReference>
<evidence type="ECO:0000313" key="5">
    <source>
        <dbReference type="Proteomes" id="UP000007305"/>
    </source>
</evidence>
<organism evidence="3">
    <name type="scientific">Zea mays</name>
    <name type="common">Maize</name>
    <dbReference type="NCBI Taxonomy" id="4577"/>
    <lineage>
        <taxon>Eukaryota</taxon>
        <taxon>Viridiplantae</taxon>
        <taxon>Streptophyta</taxon>
        <taxon>Embryophyta</taxon>
        <taxon>Tracheophyta</taxon>
        <taxon>Spermatophyta</taxon>
        <taxon>Magnoliopsida</taxon>
        <taxon>Liliopsida</taxon>
        <taxon>Poales</taxon>
        <taxon>Poaceae</taxon>
        <taxon>PACMAD clade</taxon>
        <taxon>Panicoideae</taxon>
        <taxon>Andropogonodae</taxon>
        <taxon>Andropogoneae</taxon>
        <taxon>Tripsacinae</taxon>
        <taxon>Zea</taxon>
    </lineage>
</organism>
<reference evidence="4" key="3">
    <citation type="submission" date="2019-07" db="EMBL/GenBank/DDBJ databases">
        <authorList>
            <person name="Seetharam A."/>
            <person name="Woodhouse M."/>
            <person name="Cannon E."/>
        </authorList>
    </citation>
    <scope>NUCLEOTIDE SEQUENCE [LARGE SCALE GENOMIC DNA]</scope>
    <source>
        <strain evidence="4">cv. B73</strain>
    </source>
</reference>
<dbReference type="FunFam" id="1.25.40.10:FF:001935">
    <property type="entry name" value="Tetratricopeptide repeat (TPR)-containing protein"/>
    <property type="match status" value="1"/>
</dbReference>
<dbReference type="AlphaFoldDB" id="A0A1D6PU88"/>
<dbReference type="STRING" id="4577.A0A1D6PU88"/>
<dbReference type="PANTHER" id="PTHR23082">
    <property type="entry name" value="TRANSCRIPTION INITIATION FACTOR IIIC TFIIIC , POLYPEPTIDE 3-RELATED"/>
    <property type="match status" value="1"/>
</dbReference>
<evidence type="ECO:0000313" key="4">
    <source>
        <dbReference type="EnsemblPlants" id="Zm00001eb171180_P002"/>
    </source>
</evidence>
<name>A0A1D6PU88_MAIZE</name>
<evidence type="ECO:0007829" key="6">
    <source>
        <dbReference type="PeptideAtlas" id="A0A1D6PU88"/>
    </source>
</evidence>
<dbReference type="RefSeq" id="XP_008678198.1">
    <property type="nucleotide sequence ID" value="XM_008679976.4"/>
</dbReference>
<keyword evidence="1" id="KW-0802">TPR repeat</keyword>
<dbReference type="SMART" id="SM00028">
    <property type="entry name" value="TPR"/>
    <property type="match status" value="7"/>
</dbReference>
<dbReference type="GeneID" id="103652996"/>
<reference evidence="3" key="2">
    <citation type="submission" date="2015-12" db="EMBL/GenBank/DDBJ databases">
        <title>Update maize B73 reference genome by single molecule sequencing technologies.</title>
        <authorList>
            <consortium name="Maize Genome Sequencing Project"/>
            <person name="Ware D."/>
        </authorList>
    </citation>
    <scope>NUCLEOTIDE SEQUENCE</scope>
    <source>
        <tissue evidence="3">Seedling</tissue>
    </source>
</reference>
<dbReference type="InterPro" id="IPR019734">
    <property type="entry name" value="TPR_rpt"/>
</dbReference>
<feature type="repeat" description="TPR" evidence="1">
    <location>
        <begin position="318"/>
        <end position="351"/>
    </location>
</feature>